<protein>
    <submittedName>
        <fullName evidence="2">Uncharacterized protein</fullName>
    </submittedName>
</protein>
<gene>
    <name evidence="2" type="ORF">ACFFN1_10870</name>
</gene>
<sequence length="445" mass="49239">MRPRLEIGSNAGKNPDYTRFVLADPGVQISIKRPVWKGIVEPESLSATLLLPRGYRLPETFKAGAFLTLYDSDSTSPRDRPFIGRIDSAVIRPSTRRRGRYEVDVSGVSIVSELYQNPLTRPILPINSFDSTYAKTAQKAMDAITKALPNGWKLEPIGSDFYTRINSLDDRTFYAKLLNHSAGVWEPDRPAIDVIESFCMQWCLVPTFTPFDRTVEIRAVEKLYTSELAIHAYRCDLDAEWSIRPEDTVNALSLTSIDTGAEPLKPDPVTSPRTGTSSRNPVVYHNQASTSSIGHRARSARMLIDSQVIAGEEGGRVRQTLGNRLGPRFTSPHPPELSPEALTFDFENSSIPAIGDTLHRFMDSSVNLIGARPPAAPITSLTAQVSEAHITVRGHHPQQHKVGAAVTMTLRLCQASITQRPASAGRWDTLTGRWTDQPTPWETIA</sequence>
<dbReference type="Proteomes" id="UP001589707">
    <property type="component" value="Unassembled WGS sequence"/>
</dbReference>
<organism evidence="2 3">
    <name type="scientific">Brevibacterium otitidis</name>
    <dbReference type="NCBI Taxonomy" id="53364"/>
    <lineage>
        <taxon>Bacteria</taxon>
        <taxon>Bacillati</taxon>
        <taxon>Actinomycetota</taxon>
        <taxon>Actinomycetes</taxon>
        <taxon>Micrococcales</taxon>
        <taxon>Brevibacteriaceae</taxon>
        <taxon>Brevibacterium</taxon>
    </lineage>
</organism>
<dbReference type="EMBL" id="JBHMAU010000067">
    <property type="protein sequence ID" value="MFB9776891.1"/>
    <property type="molecule type" value="Genomic_DNA"/>
</dbReference>
<keyword evidence="3" id="KW-1185">Reference proteome</keyword>
<feature type="compositionally biased region" description="Polar residues" evidence="1">
    <location>
        <begin position="271"/>
        <end position="282"/>
    </location>
</feature>
<comment type="caution">
    <text evidence="2">The sequence shown here is derived from an EMBL/GenBank/DDBJ whole genome shotgun (WGS) entry which is preliminary data.</text>
</comment>
<evidence type="ECO:0000313" key="3">
    <source>
        <dbReference type="Proteomes" id="UP001589707"/>
    </source>
</evidence>
<reference evidence="2 3" key="1">
    <citation type="submission" date="2024-09" db="EMBL/GenBank/DDBJ databases">
        <authorList>
            <person name="Sun Q."/>
            <person name="Mori K."/>
        </authorList>
    </citation>
    <scope>NUCLEOTIDE SEQUENCE [LARGE SCALE GENOMIC DNA]</scope>
    <source>
        <strain evidence="2 3">JCM 11683</strain>
    </source>
</reference>
<evidence type="ECO:0000256" key="1">
    <source>
        <dbReference type="SAM" id="MobiDB-lite"/>
    </source>
</evidence>
<proteinExistence type="predicted"/>
<evidence type="ECO:0000313" key="2">
    <source>
        <dbReference type="EMBL" id="MFB9776891.1"/>
    </source>
</evidence>
<feature type="region of interest" description="Disordered" evidence="1">
    <location>
        <begin position="259"/>
        <end position="282"/>
    </location>
</feature>
<dbReference type="RefSeq" id="WP_376840751.1">
    <property type="nucleotide sequence ID" value="NZ_JBHMAU010000067.1"/>
</dbReference>
<accession>A0ABV5X376</accession>
<name>A0ABV5X376_9MICO</name>